<protein>
    <submittedName>
        <fullName evidence="4">Isoflavone reductase family protein</fullName>
    </submittedName>
</protein>
<dbReference type="Proteomes" id="UP000076552">
    <property type="component" value="Unassembled WGS sequence"/>
</dbReference>
<gene>
    <name evidence="4" type="ORF">CT0861_07412</name>
</gene>
<dbReference type="InterPro" id="IPR036291">
    <property type="entry name" value="NAD(P)-bd_dom_sf"/>
</dbReference>
<keyword evidence="2" id="KW-0560">Oxidoreductase</keyword>
<dbReference type="InterPro" id="IPR008030">
    <property type="entry name" value="NmrA-like"/>
</dbReference>
<comment type="caution">
    <text evidence="4">The sequence shown here is derived from an EMBL/GenBank/DDBJ whole genome shotgun (WGS) entry which is preliminary data.</text>
</comment>
<reference evidence="4 5" key="1">
    <citation type="submission" date="2015-06" db="EMBL/GenBank/DDBJ databases">
        <title>Survival trade-offs in plant roots during colonization by closely related pathogenic and mutualistic fungi.</title>
        <authorList>
            <person name="Hacquard S."/>
            <person name="Kracher B."/>
            <person name="Hiruma K."/>
            <person name="Weinman A."/>
            <person name="Muench P."/>
            <person name="Garrido Oter R."/>
            <person name="Ver Loren van Themaat E."/>
            <person name="Dallerey J.-F."/>
            <person name="Damm U."/>
            <person name="Henrissat B."/>
            <person name="Lespinet O."/>
            <person name="Thon M."/>
            <person name="Kemen E."/>
            <person name="McHardy A.C."/>
            <person name="Schulze-Lefert P."/>
            <person name="O'Connell R.J."/>
        </authorList>
    </citation>
    <scope>NUCLEOTIDE SEQUENCE [LARGE SCALE GENOMIC DNA]</scope>
    <source>
        <strain evidence="4 5">0861</strain>
    </source>
</reference>
<sequence>MEVAILGATGATGSSIINALLDAGSFSITALVRPSSLNSEAARDLASKGVAITSFDLNAPSEELAQKIKGKEVLLAAISIPATGQQIALATVAKTSGVKRFVPCFYAPVAPPKGVVALRDIKEDVLNHVKKLHLPYTIVDIGWWMQFTLPRLPSGRFDASDSGVATVIPGDGNVVSAFTDNRDFGKFVARIIVDPRTMNKAVFAYSEMKTVNQIYDLLEEMSGETLPRQYLSGDEILAKLASLGTGPFDPNSKEYFTQAVHQYWYSWAVRGDNTLDYARYLGYLIGHELYPDVKLTSFREHIQELLSAQ</sequence>
<name>A0A166TXB1_9PEZI</name>
<evidence type="ECO:0000256" key="1">
    <source>
        <dbReference type="ARBA" id="ARBA00022857"/>
    </source>
</evidence>
<keyword evidence="5" id="KW-1185">Reference proteome</keyword>
<dbReference type="Pfam" id="PF05368">
    <property type="entry name" value="NmrA"/>
    <property type="match status" value="1"/>
</dbReference>
<dbReference type="PANTHER" id="PTHR47706">
    <property type="entry name" value="NMRA-LIKE FAMILY PROTEIN"/>
    <property type="match status" value="1"/>
</dbReference>
<dbReference type="EMBL" id="LFIV01000055">
    <property type="protein sequence ID" value="KZL72629.1"/>
    <property type="molecule type" value="Genomic_DNA"/>
</dbReference>
<evidence type="ECO:0000256" key="2">
    <source>
        <dbReference type="ARBA" id="ARBA00023002"/>
    </source>
</evidence>
<dbReference type="InterPro" id="IPR051609">
    <property type="entry name" value="NmrA/Isoflavone_reductase-like"/>
</dbReference>
<feature type="domain" description="NmrA-like" evidence="3">
    <location>
        <begin position="3"/>
        <end position="248"/>
    </location>
</feature>
<dbReference type="GO" id="GO:0016491">
    <property type="term" value="F:oxidoreductase activity"/>
    <property type="evidence" value="ECO:0007669"/>
    <property type="project" value="UniProtKB-KW"/>
</dbReference>
<evidence type="ECO:0000259" key="3">
    <source>
        <dbReference type="Pfam" id="PF05368"/>
    </source>
</evidence>
<dbReference type="AlphaFoldDB" id="A0A166TXB1"/>
<dbReference type="SUPFAM" id="SSF51735">
    <property type="entry name" value="NAD(P)-binding Rossmann-fold domains"/>
    <property type="match status" value="1"/>
</dbReference>
<dbReference type="Gene3D" id="3.90.25.10">
    <property type="entry name" value="UDP-galactose 4-epimerase, domain 1"/>
    <property type="match status" value="1"/>
</dbReference>
<organism evidence="4 5">
    <name type="scientific">Colletotrichum tofieldiae</name>
    <dbReference type="NCBI Taxonomy" id="708197"/>
    <lineage>
        <taxon>Eukaryota</taxon>
        <taxon>Fungi</taxon>
        <taxon>Dikarya</taxon>
        <taxon>Ascomycota</taxon>
        <taxon>Pezizomycotina</taxon>
        <taxon>Sordariomycetes</taxon>
        <taxon>Hypocreomycetidae</taxon>
        <taxon>Glomerellales</taxon>
        <taxon>Glomerellaceae</taxon>
        <taxon>Colletotrichum</taxon>
        <taxon>Colletotrichum spaethianum species complex</taxon>
    </lineage>
</organism>
<evidence type="ECO:0000313" key="4">
    <source>
        <dbReference type="EMBL" id="KZL72629.1"/>
    </source>
</evidence>
<dbReference type="STRING" id="708197.A0A166TXB1"/>
<dbReference type="PANTHER" id="PTHR47706:SF9">
    <property type="entry name" value="NMRA-LIKE DOMAIN-CONTAINING PROTEIN-RELATED"/>
    <property type="match status" value="1"/>
</dbReference>
<keyword evidence="1" id="KW-0521">NADP</keyword>
<proteinExistence type="predicted"/>
<dbReference type="Gene3D" id="3.40.50.720">
    <property type="entry name" value="NAD(P)-binding Rossmann-like Domain"/>
    <property type="match status" value="1"/>
</dbReference>
<evidence type="ECO:0000313" key="5">
    <source>
        <dbReference type="Proteomes" id="UP000076552"/>
    </source>
</evidence>
<accession>A0A166TXB1</accession>